<organism evidence="3 4">
    <name type="scientific">Lentisphaera profundi</name>
    <dbReference type="NCBI Taxonomy" id="1658616"/>
    <lineage>
        <taxon>Bacteria</taxon>
        <taxon>Pseudomonadati</taxon>
        <taxon>Lentisphaerota</taxon>
        <taxon>Lentisphaeria</taxon>
        <taxon>Lentisphaerales</taxon>
        <taxon>Lentisphaeraceae</taxon>
        <taxon>Lentisphaera</taxon>
    </lineage>
</organism>
<sequence length="248" mass="28336">MLYGIISDLHSNLEAVRAVIEEGKKLGIQKYICLGDIVGYNANPKEVIDIVRDELQPVAIIKGNHDEYVSQENELIGFNPQAAQAVQWTREQLTLDDRQWLYSLPMTKNLWQLKTTIVHATLDSPEAWGYIFDKYYAENSFSYQRLPYCFIGHSHVPFAYEQIGGAKGVIQAGRYEQIRLNPNHKYLINVGSVGQPRDGDNRASFCSFDTDERLVTLHRVEYDIETTQKKIYAAGLPDRLALRLQVGR</sequence>
<evidence type="ECO:0000256" key="1">
    <source>
        <dbReference type="ARBA" id="ARBA00008950"/>
    </source>
</evidence>
<reference evidence="3 4" key="1">
    <citation type="submission" date="2023-02" db="EMBL/GenBank/DDBJ databases">
        <title>Genome sequence of Lentisphaera profundi SAORIC-696.</title>
        <authorList>
            <person name="Kim e."/>
            <person name="Cho J.-C."/>
            <person name="Choi A."/>
            <person name="Kang I."/>
        </authorList>
    </citation>
    <scope>NUCLEOTIDE SEQUENCE [LARGE SCALE GENOMIC DNA]</scope>
    <source>
        <strain evidence="3 4">SAORIC-696</strain>
    </source>
</reference>
<evidence type="ECO:0000313" key="4">
    <source>
        <dbReference type="Proteomes" id="UP001214250"/>
    </source>
</evidence>
<dbReference type="InterPro" id="IPR050126">
    <property type="entry name" value="Ap4A_hydrolase"/>
</dbReference>
<dbReference type="PANTHER" id="PTHR42850">
    <property type="entry name" value="METALLOPHOSPHOESTERASE"/>
    <property type="match status" value="1"/>
</dbReference>
<evidence type="ECO:0000259" key="2">
    <source>
        <dbReference type="Pfam" id="PF12850"/>
    </source>
</evidence>
<dbReference type="PANTHER" id="PTHR42850:SF2">
    <property type="entry name" value="BLL5683 PROTEIN"/>
    <property type="match status" value="1"/>
</dbReference>
<dbReference type="EMBL" id="CP117811">
    <property type="protein sequence ID" value="WDE96791.1"/>
    <property type="molecule type" value="Genomic_DNA"/>
</dbReference>
<dbReference type="SUPFAM" id="SSF56300">
    <property type="entry name" value="Metallo-dependent phosphatases"/>
    <property type="match status" value="1"/>
</dbReference>
<feature type="domain" description="Calcineurin-like phosphoesterase" evidence="2">
    <location>
        <begin position="1"/>
        <end position="212"/>
    </location>
</feature>
<gene>
    <name evidence="3" type="ORF">PQO03_02300</name>
</gene>
<dbReference type="InterPro" id="IPR011152">
    <property type="entry name" value="Pesterase_MJ0912"/>
</dbReference>
<protein>
    <submittedName>
        <fullName evidence="3">Metallophosphoesterase family protein</fullName>
    </submittedName>
</protein>
<evidence type="ECO:0000313" key="3">
    <source>
        <dbReference type="EMBL" id="WDE96791.1"/>
    </source>
</evidence>
<comment type="similarity">
    <text evidence="1">Belongs to the metallophosphoesterase superfamily. YfcE family.</text>
</comment>
<accession>A0ABY7VVD3</accession>
<dbReference type="PIRSF" id="PIRSF000883">
    <property type="entry name" value="Pesterase_MJ0912"/>
    <property type="match status" value="1"/>
</dbReference>
<dbReference type="Gene3D" id="3.60.21.10">
    <property type="match status" value="1"/>
</dbReference>
<dbReference type="InterPro" id="IPR029052">
    <property type="entry name" value="Metallo-depent_PP-like"/>
</dbReference>
<dbReference type="Proteomes" id="UP001214250">
    <property type="component" value="Chromosome 1"/>
</dbReference>
<dbReference type="InterPro" id="IPR024654">
    <property type="entry name" value="Calcineurin-like_PHP_lpxH"/>
</dbReference>
<keyword evidence="4" id="KW-1185">Reference proteome</keyword>
<name>A0ABY7VVD3_9BACT</name>
<dbReference type="Pfam" id="PF12850">
    <property type="entry name" value="Metallophos_2"/>
    <property type="match status" value="1"/>
</dbReference>
<dbReference type="RefSeq" id="WP_274150856.1">
    <property type="nucleotide sequence ID" value="NZ_CP117811.1"/>
</dbReference>
<proteinExistence type="inferred from homology"/>